<evidence type="ECO:0000256" key="1">
    <source>
        <dbReference type="SAM" id="SignalP"/>
    </source>
</evidence>
<name>A0AAV4FYS5_9GAST</name>
<keyword evidence="1" id="KW-0732">Signal</keyword>
<sequence>MVDQKLFILLLASTCLWIGRVRCAPSSHAIEKCIGNDRTDECRWIFENPTMSQCVTNSGSGERILNLYDKCMKIGCGVITCAEVQDEIVQAGCDKLRRIEELSSFMDDCTV</sequence>
<gene>
    <name evidence="2" type="ORF">ElyMa_003969000</name>
</gene>
<comment type="caution">
    <text evidence="2">The sequence shown here is derived from an EMBL/GenBank/DDBJ whole genome shotgun (WGS) entry which is preliminary data.</text>
</comment>
<evidence type="ECO:0000313" key="2">
    <source>
        <dbReference type="EMBL" id="GFR77465.1"/>
    </source>
</evidence>
<dbReference type="Proteomes" id="UP000762676">
    <property type="component" value="Unassembled WGS sequence"/>
</dbReference>
<keyword evidence="3" id="KW-1185">Reference proteome</keyword>
<feature type="signal peptide" evidence="1">
    <location>
        <begin position="1"/>
        <end position="23"/>
    </location>
</feature>
<proteinExistence type="predicted"/>
<evidence type="ECO:0000313" key="3">
    <source>
        <dbReference type="Proteomes" id="UP000762676"/>
    </source>
</evidence>
<dbReference type="AlphaFoldDB" id="A0AAV4FYS5"/>
<accession>A0AAV4FYS5</accession>
<feature type="chain" id="PRO_5043932436" evidence="1">
    <location>
        <begin position="24"/>
        <end position="111"/>
    </location>
</feature>
<organism evidence="2 3">
    <name type="scientific">Elysia marginata</name>
    <dbReference type="NCBI Taxonomy" id="1093978"/>
    <lineage>
        <taxon>Eukaryota</taxon>
        <taxon>Metazoa</taxon>
        <taxon>Spiralia</taxon>
        <taxon>Lophotrochozoa</taxon>
        <taxon>Mollusca</taxon>
        <taxon>Gastropoda</taxon>
        <taxon>Heterobranchia</taxon>
        <taxon>Euthyneura</taxon>
        <taxon>Panpulmonata</taxon>
        <taxon>Sacoglossa</taxon>
        <taxon>Placobranchoidea</taxon>
        <taxon>Plakobranchidae</taxon>
        <taxon>Elysia</taxon>
    </lineage>
</organism>
<reference evidence="2 3" key="1">
    <citation type="journal article" date="2021" name="Elife">
        <title>Chloroplast acquisition without the gene transfer in kleptoplastic sea slugs, Plakobranchus ocellatus.</title>
        <authorList>
            <person name="Maeda T."/>
            <person name="Takahashi S."/>
            <person name="Yoshida T."/>
            <person name="Shimamura S."/>
            <person name="Takaki Y."/>
            <person name="Nagai Y."/>
            <person name="Toyoda A."/>
            <person name="Suzuki Y."/>
            <person name="Arimoto A."/>
            <person name="Ishii H."/>
            <person name="Satoh N."/>
            <person name="Nishiyama T."/>
            <person name="Hasebe M."/>
            <person name="Maruyama T."/>
            <person name="Minagawa J."/>
            <person name="Obokata J."/>
            <person name="Shigenobu S."/>
        </authorList>
    </citation>
    <scope>NUCLEOTIDE SEQUENCE [LARGE SCALE GENOMIC DNA]</scope>
</reference>
<dbReference type="EMBL" id="BMAT01008079">
    <property type="protein sequence ID" value="GFR77465.1"/>
    <property type="molecule type" value="Genomic_DNA"/>
</dbReference>
<protein>
    <submittedName>
        <fullName evidence="2">Uncharacterized protein</fullName>
    </submittedName>
</protein>